<feature type="transmembrane region" description="Helical" evidence="1">
    <location>
        <begin position="194"/>
        <end position="217"/>
    </location>
</feature>
<dbReference type="AlphaFoldDB" id="A0A6A3LFM0"/>
<gene>
    <name evidence="2" type="ORF">PR001_g15099</name>
</gene>
<dbReference type="EMBL" id="QXFV01001120">
    <property type="protein sequence ID" value="KAE9014623.1"/>
    <property type="molecule type" value="Genomic_DNA"/>
</dbReference>
<keyword evidence="1" id="KW-0472">Membrane</keyword>
<evidence type="ECO:0000256" key="1">
    <source>
        <dbReference type="SAM" id="Phobius"/>
    </source>
</evidence>
<dbReference type="Proteomes" id="UP000429607">
    <property type="component" value="Unassembled WGS sequence"/>
</dbReference>
<proteinExistence type="predicted"/>
<name>A0A6A3LFM0_9STRA</name>
<feature type="transmembrane region" description="Helical" evidence="1">
    <location>
        <begin position="26"/>
        <end position="45"/>
    </location>
</feature>
<keyword evidence="1" id="KW-1133">Transmembrane helix</keyword>
<comment type="caution">
    <text evidence="2">The sequence shown here is derived from an EMBL/GenBank/DDBJ whole genome shotgun (WGS) entry which is preliminary data.</text>
</comment>
<accession>A0A6A3LFM0</accession>
<organism evidence="2 3">
    <name type="scientific">Phytophthora rubi</name>
    <dbReference type="NCBI Taxonomy" id="129364"/>
    <lineage>
        <taxon>Eukaryota</taxon>
        <taxon>Sar</taxon>
        <taxon>Stramenopiles</taxon>
        <taxon>Oomycota</taxon>
        <taxon>Peronosporomycetes</taxon>
        <taxon>Peronosporales</taxon>
        <taxon>Peronosporaceae</taxon>
        <taxon>Phytophthora</taxon>
    </lineage>
</organism>
<evidence type="ECO:0000313" key="2">
    <source>
        <dbReference type="EMBL" id="KAE9014623.1"/>
    </source>
</evidence>
<sequence>MTYWYLTTDTMPFYVSIWSLKGTENYRFYGVVFGMVGGMHGVRLLDLIVMSIRGRQLTLWSETSVIRTLMSNPTISKHLSLANKIGAKASQSSRQPKSRLASLVARSLAQMWKRVFSRQGFFGVESAHFSTVYALQELLVASSQTYQTYRASNLLPRSELNVTMVALLVTNCWTTAGFQIFLRKSPELGRVFTFTYDAMVGFAMVTVVPLLIFVPYIQAFDLQYKIFKNPNFIYDPVPFVTMVLENRLMFAASMLDFATKLIPHLSLMLSLVTHTSLTNMPEWVKTNTKVVWAYGTPFCATPMADPTFAERVMCFERPAGQDITFPMFLFDALYAYEG</sequence>
<reference evidence="2 3" key="1">
    <citation type="submission" date="2018-09" db="EMBL/GenBank/DDBJ databases">
        <title>Genomic investigation of the strawberry pathogen Phytophthora fragariae indicates pathogenicity is determined by transcriptional variation in three key races.</title>
        <authorList>
            <person name="Adams T.M."/>
            <person name="Armitage A.D."/>
            <person name="Sobczyk M.K."/>
            <person name="Bates H.J."/>
            <person name="Dunwell J.M."/>
            <person name="Nellist C.F."/>
            <person name="Harrison R.J."/>
        </authorList>
    </citation>
    <scope>NUCLEOTIDE SEQUENCE [LARGE SCALE GENOMIC DNA]</scope>
    <source>
        <strain evidence="2 3">SCRP249</strain>
    </source>
</reference>
<feature type="transmembrane region" description="Helical" evidence="1">
    <location>
        <begin position="160"/>
        <end position="182"/>
    </location>
</feature>
<protein>
    <submittedName>
        <fullName evidence="2">Uncharacterized protein</fullName>
    </submittedName>
</protein>
<keyword evidence="1" id="KW-0812">Transmembrane</keyword>
<evidence type="ECO:0000313" key="3">
    <source>
        <dbReference type="Proteomes" id="UP000429607"/>
    </source>
</evidence>